<organism evidence="2 3">
    <name type="scientific">Galerina marginata (strain CBS 339.88)</name>
    <dbReference type="NCBI Taxonomy" id="685588"/>
    <lineage>
        <taxon>Eukaryota</taxon>
        <taxon>Fungi</taxon>
        <taxon>Dikarya</taxon>
        <taxon>Basidiomycota</taxon>
        <taxon>Agaricomycotina</taxon>
        <taxon>Agaricomycetes</taxon>
        <taxon>Agaricomycetidae</taxon>
        <taxon>Agaricales</taxon>
        <taxon>Agaricineae</taxon>
        <taxon>Strophariaceae</taxon>
        <taxon>Galerina</taxon>
    </lineage>
</organism>
<evidence type="ECO:0000256" key="1">
    <source>
        <dbReference type="SAM" id="MobiDB-lite"/>
    </source>
</evidence>
<evidence type="ECO:0000313" key="2">
    <source>
        <dbReference type="EMBL" id="KDR79588.1"/>
    </source>
</evidence>
<dbReference type="AlphaFoldDB" id="A0A067TKU4"/>
<sequence length="234" mass="25010">MPVSCPRSRTRSIHLSRRDLHTPAQLHKQGVRTNLMYLSLHGFPSGLGTPPDAFRRQEKSRGARRKAGLETAQAPLGPLKIVLMLMLMPDSKSRSRMKKQGTKNTKPDEGWDEAAAAAGTPTSTNATSPRTRPISTANHTGTVAQAAAEFPPSTHSTLPAVFVVVVVGVVVTSTIRPYSFSSTQARPNTGATATTPAGAASVRSALSQSDLSPRMMQANSRKLKKEKEKACQAS</sequence>
<feature type="compositionally biased region" description="Low complexity" evidence="1">
    <location>
        <begin position="189"/>
        <end position="200"/>
    </location>
</feature>
<dbReference type="EMBL" id="KL142373">
    <property type="protein sequence ID" value="KDR79588.1"/>
    <property type="molecule type" value="Genomic_DNA"/>
</dbReference>
<gene>
    <name evidence="2" type="ORF">GALMADRAFT_208903</name>
</gene>
<protein>
    <submittedName>
        <fullName evidence="2">Uncharacterized protein</fullName>
    </submittedName>
</protein>
<keyword evidence="3" id="KW-1185">Reference proteome</keyword>
<dbReference type="HOGENOM" id="CLU_1185091_0_0_1"/>
<feature type="region of interest" description="Disordered" evidence="1">
    <location>
        <begin position="92"/>
        <end position="111"/>
    </location>
</feature>
<accession>A0A067TKU4</accession>
<name>A0A067TKU4_GALM3</name>
<feature type="region of interest" description="Disordered" evidence="1">
    <location>
        <begin position="180"/>
        <end position="234"/>
    </location>
</feature>
<dbReference type="Proteomes" id="UP000027222">
    <property type="component" value="Unassembled WGS sequence"/>
</dbReference>
<feature type="region of interest" description="Disordered" evidence="1">
    <location>
        <begin position="46"/>
        <end position="72"/>
    </location>
</feature>
<proteinExistence type="predicted"/>
<evidence type="ECO:0000313" key="3">
    <source>
        <dbReference type="Proteomes" id="UP000027222"/>
    </source>
</evidence>
<reference evidence="3" key="1">
    <citation type="journal article" date="2014" name="Proc. Natl. Acad. Sci. U.S.A.">
        <title>Extensive sampling of basidiomycete genomes demonstrates inadequacy of the white-rot/brown-rot paradigm for wood decay fungi.</title>
        <authorList>
            <person name="Riley R."/>
            <person name="Salamov A.A."/>
            <person name="Brown D.W."/>
            <person name="Nagy L.G."/>
            <person name="Floudas D."/>
            <person name="Held B.W."/>
            <person name="Levasseur A."/>
            <person name="Lombard V."/>
            <person name="Morin E."/>
            <person name="Otillar R."/>
            <person name="Lindquist E.A."/>
            <person name="Sun H."/>
            <person name="LaButti K.M."/>
            <person name="Schmutz J."/>
            <person name="Jabbour D."/>
            <person name="Luo H."/>
            <person name="Baker S.E."/>
            <person name="Pisabarro A.G."/>
            <person name="Walton J.D."/>
            <person name="Blanchette R.A."/>
            <person name="Henrissat B."/>
            <person name="Martin F."/>
            <person name="Cullen D."/>
            <person name="Hibbett D.S."/>
            <person name="Grigoriev I.V."/>
        </authorList>
    </citation>
    <scope>NUCLEOTIDE SEQUENCE [LARGE SCALE GENOMIC DNA]</scope>
    <source>
        <strain evidence="3">CBS 339.88</strain>
    </source>
</reference>
<feature type="compositionally biased region" description="Basic and acidic residues" evidence="1">
    <location>
        <begin position="225"/>
        <end position="234"/>
    </location>
</feature>